<protein>
    <submittedName>
        <fullName evidence="3">Uncharacterized protein</fullName>
    </submittedName>
</protein>
<feature type="compositionally biased region" description="Basic and acidic residues" evidence="1">
    <location>
        <begin position="131"/>
        <end position="141"/>
    </location>
</feature>
<feature type="transmembrane region" description="Helical" evidence="2">
    <location>
        <begin position="224"/>
        <end position="247"/>
    </location>
</feature>
<keyword evidence="2" id="KW-0472">Membrane</keyword>
<feature type="transmembrane region" description="Helical" evidence="2">
    <location>
        <begin position="184"/>
        <end position="204"/>
    </location>
</feature>
<feature type="non-terminal residue" evidence="3">
    <location>
        <position position="396"/>
    </location>
</feature>
<keyword evidence="2" id="KW-0812">Transmembrane</keyword>
<dbReference type="OrthoDB" id="194358at2759"/>
<proteinExistence type="predicted"/>
<evidence type="ECO:0000313" key="4">
    <source>
        <dbReference type="Proteomes" id="UP000800035"/>
    </source>
</evidence>
<keyword evidence="2" id="KW-1133">Transmembrane helix</keyword>
<feature type="region of interest" description="Disordered" evidence="1">
    <location>
        <begin position="126"/>
        <end position="162"/>
    </location>
</feature>
<sequence length="396" mass="43830">AGAWNDFTNNFASDIAPLITLFGEQVTKQFLSESTGFLDNIIFGMAPLGILTAVVSAIRIYGWPGLKAFIGRAQEPHGVAEAELCSSTSHDVCELWSEGGICRVFGRPKVLEFFYKPGKDDFYPKFSTSTTEKEKDSEWGEKTATNSTDNGGPNSKVENGDEDMNLAPYPNLSLNIGIRATPQWVLILVAIFGSLVQLSFFGYATVITFYRPDLYCGGKKPETWAFVLAVLGTATVVSGMILCAFLVERKSRERRFADDGHVSAKDTKVDITMYWLQPGNQRAGDQQFNAFSHNNVKHTYITSWKTDRGRDQLDLHYVNLILVLALLSSVAGFILQFTGLRGLHGSVALYQIAATLLMSIVRALLGLRRLDPSDNNLRTFGTKVEGHELDWQAMDI</sequence>
<accession>A0A6A5TZP4</accession>
<reference evidence="3" key="1">
    <citation type="journal article" date="2020" name="Stud. Mycol.">
        <title>101 Dothideomycetes genomes: a test case for predicting lifestyles and emergence of pathogens.</title>
        <authorList>
            <person name="Haridas S."/>
            <person name="Albert R."/>
            <person name="Binder M."/>
            <person name="Bloem J."/>
            <person name="Labutti K."/>
            <person name="Salamov A."/>
            <person name="Andreopoulos B."/>
            <person name="Baker S."/>
            <person name="Barry K."/>
            <person name="Bills G."/>
            <person name="Bluhm B."/>
            <person name="Cannon C."/>
            <person name="Castanera R."/>
            <person name="Culley D."/>
            <person name="Daum C."/>
            <person name="Ezra D."/>
            <person name="Gonzalez J."/>
            <person name="Henrissat B."/>
            <person name="Kuo A."/>
            <person name="Liang C."/>
            <person name="Lipzen A."/>
            <person name="Lutzoni F."/>
            <person name="Magnuson J."/>
            <person name="Mondo S."/>
            <person name="Nolan M."/>
            <person name="Ohm R."/>
            <person name="Pangilinan J."/>
            <person name="Park H.-J."/>
            <person name="Ramirez L."/>
            <person name="Alfaro M."/>
            <person name="Sun H."/>
            <person name="Tritt A."/>
            <person name="Yoshinaga Y."/>
            <person name="Zwiers L.-H."/>
            <person name="Turgeon B."/>
            <person name="Goodwin S."/>
            <person name="Spatafora J."/>
            <person name="Crous P."/>
            <person name="Grigoriev I."/>
        </authorList>
    </citation>
    <scope>NUCLEOTIDE SEQUENCE</scope>
    <source>
        <strain evidence="3">CBS 675.92</strain>
    </source>
</reference>
<dbReference type="EMBL" id="ML976988">
    <property type="protein sequence ID" value="KAF1958101.1"/>
    <property type="molecule type" value="Genomic_DNA"/>
</dbReference>
<feature type="non-terminal residue" evidence="3">
    <location>
        <position position="1"/>
    </location>
</feature>
<feature type="compositionally biased region" description="Polar residues" evidence="1">
    <location>
        <begin position="143"/>
        <end position="157"/>
    </location>
</feature>
<feature type="transmembrane region" description="Helical" evidence="2">
    <location>
        <begin position="315"/>
        <end position="335"/>
    </location>
</feature>
<dbReference type="AlphaFoldDB" id="A0A6A5TZP4"/>
<name>A0A6A5TZP4_9PLEO</name>
<keyword evidence="4" id="KW-1185">Reference proteome</keyword>
<evidence type="ECO:0000313" key="3">
    <source>
        <dbReference type="EMBL" id="KAF1958101.1"/>
    </source>
</evidence>
<feature type="transmembrane region" description="Helical" evidence="2">
    <location>
        <begin position="347"/>
        <end position="365"/>
    </location>
</feature>
<organism evidence="3 4">
    <name type="scientific">Byssothecium circinans</name>
    <dbReference type="NCBI Taxonomy" id="147558"/>
    <lineage>
        <taxon>Eukaryota</taxon>
        <taxon>Fungi</taxon>
        <taxon>Dikarya</taxon>
        <taxon>Ascomycota</taxon>
        <taxon>Pezizomycotina</taxon>
        <taxon>Dothideomycetes</taxon>
        <taxon>Pleosporomycetidae</taxon>
        <taxon>Pleosporales</taxon>
        <taxon>Massarineae</taxon>
        <taxon>Massarinaceae</taxon>
        <taxon>Byssothecium</taxon>
    </lineage>
</organism>
<feature type="transmembrane region" description="Helical" evidence="2">
    <location>
        <begin position="41"/>
        <end position="62"/>
    </location>
</feature>
<evidence type="ECO:0000256" key="1">
    <source>
        <dbReference type="SAM" id="MobiDB-lite"/>
    </source>
</evidence>
<evidence type="ECO:0000256" key="2">
    <source>
        <dbReference type="SAM" id="Phobius"/>
    </source>
</evidence>
<dbReference type="Proteomes" id="UP000800035">
    <property type="component" value="Unassembled WGS sequence"/>
</dbReference>
<gene>
    <name evidence="3" type="ORF">CC80DRAFT_383924</name>
</gene>